<dbReference type="EMBL" id="CP036501">
    <property type="protein sequence ID" value="UZP73998.1"/>
    <property type="molecule type" value="Genomic_DNA"/>
</dbReference>
<evidence type="ECO:0008006" key="4">
    <source>
        <dbReference type="Google" id="ProtNLM"/>
    </source>
</evidence>
<evidence type="ECO:0000313" key="2">
    <source>
        <dbReference type="EMBL" id="UZP73998.1"/>
    </source>
</evidence>
<feature type="chain" id="PRO_5046447520" description="Lipoprotein" evidence="1">
    <location>
        <begin position="24"/>
        <end position="219"/>
    </location>
</feature>
<gene>
    <name evidence="2" type="ORF">E0F26_04225</name>
</gene>
<name>A0ABY6Q6U2_9GAMM</name>
<dbReference type="Proteomes" id="UP001317963">
    <property type="component" value="Chromosome"/>
</dbReference>
<evidence type="ECO:0000313" key="3">
    <source>
        <dbReference type="Proteomes" id="UP001317963"/>
    </source>
</evidence>
<keyword evidence="3" id="KW-1185">Reference proteome</keyword>
<accession>A0ABY6Q6U2</accession>
<feature type="signal peptide" evidence="1">
    <location>
        <begin position="1"/>
        <end position="23"/>
    </location>
</feature>
<sequence length="219" mass="23411">MMRFCVCLIAVTSLLGGCVTANVDEMTFDAPVAGMGEGTIVILGRRHAPDYDTEPDFIDCIGGHVSRGDTGISVIPERQFIDSLYPWFEPRTAPLSIESVDRLMALPSVADKLGELDLQYMIWIDGRTEDTNSSGSMTCGVGPTGAGCFGFGTWGTESEYEATIWNFGDGSEVGRMSAQTSGQSYMPAVVVPIPIIAPVQDTACESLGSQLLQYLSAES</sequence>
<organism evidence="2 3">
    <name type="scientific">Candidatus Paraluminiphilus aquimaris</name>
    <dbReference type="NCBI Taxonomy" id="2518994"/>
    <lineage>
        <taxon>Bacteria</taxon>
        <taxon>Pseudomonadati</taxon>
        <taxon>Pseudomonadota</taxon>
        <taxon>Gammaproteobacteria</taxon>
        <taxon>Cellvibrionales</taxon>
        <taxon>Halieaceae</taxon>
        <taxon>Candidatus Paraluminiphilus</taxon>
    </lineage>
</organism>
<dbReference type="PROSITE" id="PS51257">
    <property type="entry name" value="PROKAR_LIPOPROTEIN"/>
    <property type="match status" value="1"/>
</dbReference>
<reference evidence="2 3" key="1">
    <citation type="submission" date="2019-02" db="EMBL/GenBank/DDBJ databases">
        <title>Halieaceae_genomes.</title>
        <authorList>
            <person name="Li S.-H."/>
        </authorList>
    </citation>
    <scope>NUCLEOTIDE SEQUENCE [LARGE SCALE GENOMIC DNA]</scope>
    <source>
        <strain evidence="2 3">JH123</strain>
    </source>
</reference>
<proteinExistence type="predicted"/>
<protein>
    <recommendedName>
        <fullName evidence="4">Lipoprotein</fullName>
    </recommendedName>
</protein>
<keyword evidence="1" id="KW-0732">Signal</keyword>
<evidence type="ECO:0000256" key="1">
    <source>
        <dbReference type="SAM" id="SignalP"/>
    </source>
</evidence>